<evidence type="ECO:0000256" key="1">
    <source>
        <dbReference type="SAM" id="Phobius"/>
    </source>
</evidence>
<feature type="transmembrane region" description="Helical" evidence="1">
    <location>
        <begin position="12"/>
        <end position="35"/>
    </location>
</feature>
<protein>
    <submittedName>
        <fullName evidence="2">Uncharacterized protein</fullName>
    </submittedName>
</protein>
<sequence length="46" mass="5263">MSQRFVRALASVVYRGAEIVAGLPYFLIAVCVWIAERFESKDDRQT</sequence>
<proteinExistence type="predicted"/>
<dbReference type="AlphaFoldDB" id="A0AAU7DEK7"/>
<dbReference type="EMBL" id="CP121196">
    <property type="protein sequence ID" value="XBH16109.1"/>
    <property type="molecule type" value="Genomic_DNA"/>
</dbReference>
<gene>
    <name evidence="2" type="ORF">P8935_16220</name>
</gene>
<dbReference type="RefSeq" id="WP_348261340.1">
    <property type="nucleotide sequence ID" value="NZ_CP121196.1"/>
</dbReference>
<organism evidence="2">
    <name type="scientific">Telmatobacter sp. DSM 110680</name>
    <dbReference type="NCBI Taxonomy" id="3036704"/>
    <lineage>
        <taxon>Bacteria</taxon>
        <taxon>Pseudomonadati</taxon>
        <taxon>Acidobacteriota</taxon>
        <taxon>Terriglobia</taxon>
        <taxon>Terriglobales</taxon>
        <taxon>Acidobacteriaceae</taxon>
        <taxon>Telmatobacter</taxon>
    </lineage>
</organism>
<keyword evidence="1" id="KW-0472">Membrane</keyword>
<keyword evidence="1" id="KW-1133">Transmembrane helix</keyword>
<accession>A0AAU7DEK7</accession>
<evidence type="ECO:0000313" key="2">
    <source>
        <dbReference type="EMBL" id="XBH16109.1"/>
    </source>
</evidence>
<reference evidence="2" key="1">
    <citation type="submission" date="2023-03" db="EMBL/GenBank/DDBJ databases">
        <title>Edaphobacter sp.</title>
        <authorList>
            <person name="Huber K.J."/>
            <person name="Papendorf J."/>
            <person name="Pilke C."/>
            <person name="Bunk B."/>
            <person name="Sproeer C."/>
            <person name="Pester M."/>
        </authorList>
    </citation>
    <scope>NUCLEOTIDE SEQUENCE</scope>
    <source>
        <strain evidence="2">DSM 110680</strain>
    </source>
</reference>
<keyword evidence="1" id="KW-0812">Transmembrane</keyword>
<name>A0AAU7DEK7_9BACT</name>